<gene>
    <name evidence="2" type="ORF">KUM34_028110</name>
</gene>
<evidence type="ECO:0000313" key="3">
    <source>
        <dbReference type="Proteomes" id="UP001162740"/>
    </source>
</evidence>
<dbReference type="Proteomes" id="UP001162740">
    <property type="component" value="Plasmid pGD02.2.1"/>
</dbReference>
<organism evidence="2 3">
    <name type="scientific">Rhodococcus rhodochrous</name>
    <dbReference type="NCBI Taxonomy" id="1829"/>
    <lineage>
        <taxon>Bacteria</taxon>
        <taxon>Bacillati</taxon>
        <taxon>Actinomycetota</taxon>
        <taxon>Actinomycetes</taxon>
        <taxon>Mycobacteriales</taxon>
        <taxon>Nocardiaceae</taxon>
        <taxon>Rhodococcus</taxon>
    </lineage>
</organism>
<feature type="domain" description="Luciferase-like" evidence="1">
    <location>
        <begin position="16"/>
        <end position="305"/>
    </location>
</feature>
<dbReference type="InterPro" id="IPR050564">
    <property type="entry name" value="F420-G6PD/mer"/>
</dbReference>
<dbReference type="PANTHER" id="PTHR43244:SF2">
    <property type="entry name" value="CONSERVED HYPOTHETICAL ALANINE AND PROLINE-RICH PROTEIN"/>
    <property type="match status" value="1"/>
</dbReference>
<protein>
    <submittedName>
        <fullName evidence="2">TIGR03617 family F420-dependent LLM class oxidoreductase</fullName>
        <ecNumber evidence="2">1.-.-.-</ecNumber>
    </submittedName>
</protein>
<geneLocation type="plasmid" evidence="2 3">
    <name>pGD02.2.1</name>
</geneLocation>
<reference evidence="2 3" key="1">
    <citation type="journal article" date="2021" name="Front. Microbiol.">
        <title>Bacterial Transformation of Aromatic Monomers in Softwood Black Liquor.</title>
        <authorList>
            <person name="Navas L.E."/>
            <person name="Dexter G."/>
            <person name="Liu J."/>
            <person name="Levy-Booth D."/>
            <person name="Cho M."/>
            <person name="Jang S.K."/>
            <person name="Mansfield S.D."/>
            <person name="Renneckar S."/>
            <person name="Mohn W.W."/>
            <person name="Eltis L.D."/>
        </authorList>
    </citation>
    <scope>NUCLEOTIDE SEQUENCE [LARGE SCALE GENOMIC DNA]</scope>
    <source>
        <strain evidence="2 3">GD02</strain>
    </source>
</reference>
<dbReference type="CDD" id="cd01097">
    <property type="entry name" value="Tetrahydromethanopterin_reductase"/>
    <property type="match status" value="1"/>
</dbReference>
<dbReference type="SUPFAM" id="SSF51679">
    <property type="entry name" value="Bacterial luciferase-like"/>
    <property type="match status" value="1"/>
</dbReference>
<dbReference type="RefSeq" id="WP_229582168.1">
    <property type="nucleotide sequence ID" value="NZ_CP083975.1"/>
</dbReference>
<name>A0AA46X1A5_RHORH</name>
<dbReference type="EC" id="1.-.-.-" evidence="2"/>
<keyword evidence="2" id="KW-0560">Oxidoreductase</keyword>
<dbReference type="EMBL" id="CP083975">
    <property type="protein sequence ID" value="UZF48225.1"/>
    <property type="molecule type" value="Genomic_DNA"/>
</dbReference>
<dbReference type="GO" id="GO:0016705">
    <property type="term" value="F:oxidoreductase activity, acting on paired donors, with incorporation or reduction of molecular oxygen"/>
    <property type="evidence" value="ECO:0007669"/>
    <property type="project" value="InterPro"/>
</dbReference>
<dbReference type="PANTHER" id="PTHR43244">
    <property type="match status" value="1"/>
</dbReference>
<evidence type="ECO:0000313" key="2">
    <source>
        <dbReference type="EMBL" id="UZF48225.1"/>
    </source>
</evidence>
<dbReference type="InterPro" id="IPR019919">
    <property type="entry name" value="Lucif-like_OxRdtase_MSMEG_2256"/>
</dbReference>
<dbReference type="InterPro" id="IPR036661">
    <property type="entry name" value="Luciferase-like_sf"/>
</dbReference>
<keyword evidence="2" id="KW-0614">Plasmid</keyword>
<dbReference type="InterPro" id="IPR011251">
    <property type="entry name" value="Luciferase-like_dom"/>
</dbReference>
<dbReference type="Pfam" id="PF00296">
    <property type="entry name" value="Bac_luciferase"/>
    <property type="match status" value="1"/>
</dbReference>
<proteinExistence type="predicted"/>
<sequence length="334" mass="35999">MLPDTVDSAKDSAVQERAGFGTTWTTEASQDPFIHLTLAAERTSTIGLGTAVAIAFARNPMSTALTANHLHHVSGGRLLLGLGTQVKAHIERRFSMAWSHPAARMREYVLALRAIWNCWNSGEALAFDGRFYQHSLMPPLFDPGPNPFGAPPVYLAGVGERMAAVAGEVADGFLAPPLATTTYLRQVLLPAVAVGSARSNDVVTSTFQTCAMPLVATGCGPAEMDAAIEATRARLAFYASTPAYRAILQLHGWEHVGEELGYCAKRREWSAMPQLITDTMLDTFATVAPPAEVATALRKRYEGIADRVIMYPVQPWSAPLTAEVLRSSSRADSN</sequence>
<accession>A0AA46X1A5</accession>
<dbReference type="NCBIfam" id="TIGR03617">
    <property type="entry name" value="F420_MSMEG_2256"/>
    <property type="match status" value="1"/>
</dbReference>
<dbReference type="Gene3D" id="3.20.20.30">
    <property type="entry name" value="Luciferase-like domain"/>
    <property type="match status" value="1"/>
</dbReference>
<evidence type="ECO:0000259" key="1">
    <source>
        <dbReference type="Pfam" id="PF00296"/>
    </source>
</evidence>
<dbReference type="AlphaFoldDB" id="A0AA46X1A5"/>